<evidence type="ECO:0000256" key="1">
    <source>
        <dbReference type="SAM" id="Phobius"/>
    </source>
</evidence>
<keyword evidence="1" id="KW-1133">Transmembrane helix</keyword>
<dbReference type="InterPro" id="IPR002656">
    <property type="entry name" value="Acyl_transf_3_dom"/>
</dbReference>
<feature type="domain" description="Acyltransferase 3" evidence="2">
    <location>
        <begin position="6"/>
        <end position="313"/>
    </location>
</feature>
<proteinExistence type="predicted"/>
<dbReference type="GO" id="GO:0016020">
    <property type="term" value="C:membrane"/>
    <property type="evidence" value="ECO:0007669"/>
    <property type="project" value="TreeGrafter"/>
</dbReference>
<feature type="transmembrane region" description="Helical" evidence="1">
    <location>
        <begin position="227"/>
        <end position="246"/>
    </location>
</feature>
<dbReference type="GO" id="GO:0000271">
    <property type="term" value="P:polysaccharide biosynthetic process"/>
    <property type="evidence" value="ECO:0007669"/>
    <property type="project" value="TreeGrafter"/>
</dbReference>
<name>A0A7Z2GG15_9BURK</name>
<feature type="transmembrane region" description="Helical" evidence="1">
    <location>
        <begin position="31"/>
        <end position="51"/>
    </location>
</feature>
<evidence type="ECO:0000313" key="4">
    <source>
        <dbReference type="Proteomes" id="UP000433577"/>
    </source>
</evidence>
<feature type="transmembrane region" description="Helical" evidence="1">
    <location>
        <begin position="203"/>
        <end position="221"/>
    </location>
</feature>
<dbReference type="EMBL" id="CP046913">
    <property type="protein sequence ID" value="QGZ60769.1"/>
    <property type="molecule type" value="Genomic_DNA"/>
</dbReference>
<dbReference type="Pfam" id="PF01757">
    <property type="entry name" value="Acyl_transf_3"/>
    <property type="match status" value="1"/>
</dbReference>
<dbReference type="PANTHER" id="PTHR23028">
    <property type="entry name" value="ACETYLTRANSFERASE"/>
    <property type="match status" value="1"/>
</dbReference>
<feature type="transmembrane region" description="Helical" evidence="1">
    <location>
        <begin position="295"/>
        <end position="317"/>
    </location>
</feature>
<keyword evidence="4" id="KW-1185">Reference proteome</keyword>
<dbReference type="RefSeq" id="WP_158948612.1">
    <property type="nucleotide sequence ID" value="NZ_CP046913.1"/>
</dbReference>
<feature type="transmembrane region" description="Helical" evidence="1">
    <location>
        <begin position="72"/>
        <end position="91"/>
    </location>
</feature>
<sequence>MNKLRSLTVLRAIAATTVIVFHIFTNTPRTFGEFGVDIFFVLSGFVIALVLENREITARRFLADRIARIVPLYWLLTGCVFAATLVVPALFNSTTADLGNLLKSLLFIPYRKESGQLFPMLFVGWTLNYEMMFYLVVALSLVVMRRYRLLFASAAILVVYGVAKMSGSNGVFAAFYAYQRVFEFPLGFFVWWLWRRGFRIRPALAVPMMIGAYLTMAWLDWHVLAQMQLLCFGLPAVLMVLGALSLETSLGNGPLARGLIFVGDASYAVYLSHPYCVEAARKLLPRLLPGFEATTPAGAVVIVVIATAVGGVLYQFVDRPLHRRARALFQASKRRTGGATEGGVPIERNVS</sequence>
<evidence type="ECO:0000313" key="3">
    <source>
        <dbReference type="EMBL" id="QGZ60769.1"/>
    </source>
</evidence>
<dbReference type="GO" id="GO:0016747">
    <property type="term" value="F:acyltransferase activity, transferring groups other than amino-acyl groups"/>
    <property type="evidence" value="ECO:0007669"/>
    <property type="project" value="InterPro"/>
</dbReference>
<dbReference type="PANTHER" id="PTHR23028:SF131">
    <property type="entry name" value="BLR2367 PROTEIN"/>
    <property type="match status" value="1"/>
</dbReference>
<reference evidence="3 4" key="1">
    <citation type="submission" date="2019-12" db="EMBL/GenBank/DDBJ databases">
        <title>Paraburkholderia acidiphila 7Q-K02 sp. nov and Paraburkholderia acidisoli DHF22 sp. nov., two strains isolated from forest soil.</title>
        <authorList>
            <person name="Gao Z."/>
            <person name="Qiu L."/>
        </authorList>
    </citation>
    <scope>NUCLEOTIDE SEQUENCE [LARGE SCALE GENOMIC DNA]</scope>
    <source>
        <strain evidence="3 4">DHF22</strain>
    </source>
</reference>
<feature type="transmembrane region" description="Helical" evidence="1">
    <location>
        <begin position="173"/>
        <end position="194"/>
    </location>
</feature>
<feature type="transmembrane region" description="Helical" evidence="1">
    <location>
        <begin position="258"/>
        <end position="275"/>
    </location>
</feature>
<keyword evidence="1" id="KW-0812">Transmembrane</keyword>
<keyword evidence="3" id="KW-0808">Transferase</keyword>
<organism evidence="3 4">
    <name type="scientific">Paraburkholderia acidisoli</name>
    <dbReference type="NCBI Taxonomy" id="2571748"/>
    <lineage>
        <taxon>Bacteria</taxon>
        <taxon>Pseudomonadati</taxon>
        <taxon>Pseudomonadota</taxon>
        <taxon>Betaproteobacteria</taxon>
        <taxon>Burkholderiales</taxon>
        <taxon>Burkholderiaceae</taxon>
        <taxon>Paraburkholderia</taxon>
    </lineage>
</organism>
<accession>A0A7Z2GG15</accession>
<feature type="transmembrane region" description="Helical" evidence="1">
    <location>
        <begin position="7"/>
        <end position="25"/>
    </location>
</feature>
<feature type="transmembrane region" description="Helical" evidence="1">
    <location>
        <begin position="149"/>
        <end position="167"/>
    </location>
</feature>
<gene>
    <name evidence="3" type="ORF">FAZ98_02905</name>
</gene>
<dbReference type="Proteomes" id="UP000433577">
    <property type="component" value="Chromosome 1"/>
</dbReference>
<dbReference type="AlphaFoldDB" id="A0A7Z2GG15"/>
<keyword evidence="1" id="KW-0472">Membrane</keyword>
<dbReference type="InterPro" id="IPR050879">
    <property type="entry name" value="Acyltransferase_3"/>
</dbReference>
<feature type="transmembrane region" description="Helical" evidence="1">
    <location>
        <begin position="117"/>
        <end position="142"/>
    </location>
</feature>
<dbReference type="OrthoDB" id="9814807at2"/>
<dbReference type="KEGG" id="pacs:FAZ98_02905"/>
<protein>
    <submittedName>
        <fullName evidence="3">Acyltransferase family protein</fullName>
    </submittedName>
</protein>
<keyword evidence="3" id="KW-0012">Acyltransferase</keyword>
<evidence type="ECO:0000259" key="2">
    <source>
        <dbReference type="Pfam" id="PF01757"/>
    </source>
</evidence>